<name>A0A923NN98_9FIRM</name>
<proteinExistence type="predicted"/>
<dbReference type="AlphaFoldDB" id="A0A923NN98"/>
<dbReference type="EMBL" id="JACRYT010000025">
    <property type="protein sequence ID" value="MBC6681075.1"/>
    <property type="molecule type" value="Genomic_DNA"/>
</dbReference>
<gene>
    <name evidence="1" type="ORF">H9L42_14730</name>
</gene>
<reference evidence="1" key="1">
    <citation type="submission" date="2020-08" db="EMBL/GenBank/DDBJ databases">
        <title>Genome public.</title>
        <authorList>
            <person name="Liu C."/>
            <person name="Sun Q."/>
        </authorList>
    </citation>
    <scope>NUCLEOTIDE SEQUENCE</scope>
    <source>
        <strain evidence="1">BX12</strain>
    </source>
</reference>
<sequence length="49" mass="5755">MKQCKIALFSKNRFRQPWKISNKQSKSGMVDKVDVMEHAPEDRDAFSIK</sequence>
<dbReference type="RefSeq" id="WP_187304173.1">
    <property type="nucleotide sequence ID" value="NZ_JACRYT010000025.1"/>
</dbReference>
<comment type="caution">
    <text evidence="1">The sequence shown here is derived from an EMBL/GenBank/DDBJ whole genome shotgun (WGS) entry which is preliminary data.</text>
</comment>
<evidence type="ECO:0000313" key="1">
    <source>
        <dbReference type="EMBL" id="MBC6681075.1"/>
    </source>
</evidence>
<keyword evidence="2" id="KW-1185">Reference proteome</keyword>
<dbReference type="Proteomes" id="UP000602647">
    <property type="component" value="Unassembled WGS sequence"/>
</dbReference>
<evidence type="ECO:0000313" key="2">
    <source>
        <dbReference type="Proteomes" id="UP000602647"/>
    </source>
</evidence>
<organism evidence="1 2">
    <name type="scientific">Zhenpiania hominis</name>
    <dbReference type="NCBI Taxonomy" id="2763644"/>
    <lineage>
        <taxon>Bacteria</taxon>
        <taxon>Bacillati</taxon>
        <taxon>Bacillota</taxon>
        <taxon>Clostridia</taxon>
        <taxon>Peptostreptococcales</taxon>
        <taxon>Anaerovoracaceae</taxon>
        <taxon>Zhenpiania</taxon>
    </lineage>
</organism>
<protein>
    <submittedName>
        <fullName evidence="1">Uncharacterized protein</fullName>
    </submittedName>
</protein>
<accession>A0A923NN98</accession>